<protein>
    <submittedName>
        <fullName evidence="2">Uncharacterized protein</fullName>
    </submittedName>
</protein>
<proteinExistence type="predicted"/>
<sequence length="132" mass="15277">MRKSGFRQKYYRPSPMNRQQLIAQFIKIGSKMTKFGYIKNEIRVISMNADGTFTILWNFIGLILFLLTISVTIWGLIDAGKRTLVTKIPLEPRYPKTKKIKADKITLQPQEFLISKNETIEKSGAAESRYMN</sequence>
<gene>
    <name evidence="2" type="ORF">VF724_07710</name>
</gene>
<evidence type="ECO:0000313" key="3">
    <source>
        <dbReference type="Proteomes" id="UP001310386"/>
    </source>
</evidence>
<comment type="caution">
    <text evidence="2">The sequence shown here is derived from an EMBL/GenBank/DDBJ whole genome shotgun (WGS) entry which is preliminary data.</text>
</comment>
<name>A0ABU5ZGC3_9BACL</name>
<accession>A0ABU5ZGC3</accession>
<keyword evidence="1" id="KW-0472">Membrane</keyword>
<reference evidence="2" key="1">
    <citation type="submission" date="2023-12" db="EMBL/GenBank/DDBJ databases">
        <title>Fervidustalea candida gen. nov., sp. nov., a novel member of the family Paenibacillaceae isolated from a geothermal area.</title>
        <authorList>
            <person name="Li W.-J."/>
            <person name="Jiao J.-Y."/>
            <person name="Chen Y."/>
        </authorList>
    </citation>
    <scope>NUCLEOTIDE SEQUENCE</scope>
    <source>
        <strain evidence="2">SYSU GA230002</strain>
    </source>
</reference>
<dbReference type="Proteomes" id="UP001310386">
    <property type="component" value="Unassembled WGS sequence"/>
</dbReference>
<feature type="transmembrane region" description="Helical" evidence="1">
    <location>
        <begin position="55"/>
        <end position="77"/>
    </location>
</feature>
<keyword evidence="1" id="KW-1133">Transmembrane helix</keyword>
<keyword evidence="1" id="KW-0812">Transmembrane</keyword>
<organism evidence="2 3">
    <name type="scientific">Ferviditalea candida</name>
    <dbReference type="NCBI Taxonomy" id="3108399"/>
    <lineage>
        <taxon>Bacteria</taxon>
        <taxon>Bacillati</taxon>
        <taxon>Bacillota</taxon>
        <taxon>Bacilli</taxon>
        <taxon>Bacillales</taxon>
        <taxon>Paenibacillaceae</taxon>
        <taxon>Ferviditalea</taxon>
    </lineage>
</organism>
<evidence type="ECO:0000313" key="2">
    <source>
        <dbReference type="EMBL" id="MEB3101546.1"/>
    </source>
</evidence>
<dbReference type="EMBL" id="JAYJLD010000008">
    <property type="protein sequence ID" value="MEB3101546.1"/>
    <property type="molecule type" value="Genomic_DNA"/>
</dbReference>
<evidence type="ECO:0000256" key="1">
    <source>
        <dbReference type="SAM" id="Phobius"/>
    </source>
</evidence>
<dbReference type="RefSeq" id="WP_371753663.1">
    <property type="nucleotide sequence ID" value="NZ_JAYJLD010000008.1"/>
</dbReference>
<keyword evidence="3" id="KW-1185">Reference proteome</keyword>